<dbReference type="SUPFAM" id="SSF53822">
    <property type="entry name" value="Periplasmic binding protein-like I"/>
    <property type="match status" value="1"/>
</dbReference>
<accession>A0A173XFW3</accession>
<keyword evidence="1" id="KW-0805">Transcription regulation</keyword>
<dbReference type="eggNOG" id="COG1609">
    <property type="taxonomic scope" value="Bacteria"/>
</dbReference>
<dbReference type="Pfam" id="PF13377">
    <property type="entry name" value="Peripla_BP_3"/>
    <property type="match status" value="1"/>
</dbReference>
<dbReference type="PANTHER" id="PTHR30146:SF109">
    <property type="entry name" value="HTH-TYPE TRANSCRIPTIONAL REGULATOR GALS"/>
    <property type="match status" value="1"/>
</dbReference>
<evidence type="ECO:0000313" key="6">
    <source>
        <dbReference type="Proteomes" id="UP000095431"/>
    </source>
</evidence>
<dbReference type="Proteomes" id="UP000095431">
    <property type="component" value="Unassembled WGS sequence"/>
</dbReference>
<feature type="domain" description="HTH lacI-type" evidence="4">
    <location>
        <begin position="3"/>
        <end position="57"/>
    </location>
</feature>
<dbReference type="Gene3D" id="1.10.260.40">
    <property type="entry name" value="lambda repressor-like DNA-binding domains"/>
    <property type="match status" value="1"/>
</dbReference>
<dbReference type="CDD" id="cd01392">
    <property type="entry name" value="HTH_LacI"/>
    <property type="match status" value="1"/>
</dbReference>
<evidence type="ECO:0000256" key="2">
    <source>
        <dbReference type="ARBA" id="ARBA00023125"/>
    </source>
</evidence>
<keyword evidence="2" id="KW-0238">DNA-binding</keyword>
<dbReference type="PROSITE" id="PS00356">
    <property type="entry name" value="HTH_LACI_1"/>
    <property type="match status" value="1"/>
</dbReference>
<gene>
    <name evidence="5" type="primary">ccpA_1</name>
    <name evidence="5" type="ORF">ERS852478_00311</name>
</gene>
<dbReference type="InterPro" id="IPR010982">
    <property type="entry name" value="Lambda_DNA-bd_dom_sf"/>
</dbReference>
<dbReference type="InterPro" id="IPR046335">
    <property type="entry name" value="LacI/GalR-like_sensor"/>
</dbReference>
<evidence type="ECO:0000256" key="3">
    <source>
        <dbReference type="ARBA" id="ARBA00023163"/>
    </source>
</evidence>
<protein>
    <submittedName>
        <fullName evidence="5">Catabolite control protein</fullName>
    </submittedName>
</protein>
<dbReference type="PROSITE" id="PS50932">
    <property type="entry name" value="HTH_LACI_2"/>
    <property type="match status" value="1"/>
</dbReference>
<proteinExistence type="predicted"/>
<dbReference type="InterPro" id="IPR000843">
    <property type="entry name" value="HTH_LacI"/>
</dbReference>
<sequence length="339" mass="37644">MSVTIEDIANEAKVSIATVSRVMNGTKTVSPELKKRVLDAIERNRFKPNTFAKGLATDKSNIIGVIVSDVSNAVISSTIKGINSICQKKGYTVMICESDGDSKKEKMLLERMQEHRASGVLLAGVNIDSSQVQWMLELDYPIVLFTQEAADNKTLINTVTHDNKKIIADAVEFLMANGHKRIAYISGPQNDYSSGAQRLKAFYEITKNFNLDIPDSYVVEGDFSYESGMNAMQRIYEESLVLPTAVLACCDMTAIGAIACIRKFGMKVPESLSVMGIDDTELAQYVTPSLSTIRIPYYEEGRKAARELLMLIEEEKQSTESLIYVPHKIIRRFSVKNIG</sequence>
<dbReference type="SUPFAM" id="SSF47413">
    <property type="entry name" value="lambda repressor-like DNA-binding domains"/>
    <property type="match status" value="1"/>
</dbReference>
<dbReference type="EMBL" id="CYZN01000002">
    <property type="protein sequence ID" value="CUN50691.1"/>
    <property type="molecule type" value="Genomic_DNA"/>
</dbReference>
<dbReference type="AlphaFoldDB" id="A0A173XFW3"/>
<dbReference type="SMART" id="SM00354">
    <property type="entry name" value="HTH_LACI"/>
    <property type="match status" value="1"/>
</dbReference>
<dbReference type="GO" id="GO:0003700">
    <property type="term" value="F:DNA-binding transcription factor activity"/>
    <property type="evidence" value="ECO:0007669"/>
    <property type="project" value="TreeGrafter"/>
</dbReference>
<dbReference type="GO" id="GO:0000976">
    <property type="term" value="F:transcription cis-regulatory region binding"/>
    <property type="evidence" value="ECO:0007669"/>
    <property type="project" value="TreeGrafter"/>
</dbReference>
<dbReference type="PANTHER" id="PTHR30146">
    <property type="entry name" value="LACI-RELATED TRANSCRIPTIONAL REPRESSOR"/>
    <property type="match status" value="1"/>
</dbReference>
<dbReference type="Pfam" id="PF00356">
    <property type="entry name" value="LacI"/>
    <property type="match status" value="1"/>
</dbReference>
<evidence type="ECO:0000256" key="1">
    <source>
        <dbReference type="ARBA" id="ARBA00023015"/>
    </source>
</evidence>
<dbReference type="InterPro" id="IPR028082">
    <property type="entry name" value="Peripla_BP_I"/>
</dbReference>
<name>A0A173XFW3_9FIRM</name>
<reference evidence="5 6" key="1">
    <citation type="submission" date="2015-09" db="EMBL/GenBank/DDBJ databases">
        <authorList>
            <consortium name="Pathogen Informatics"/>
        </authorList>
    </citation>
    <scope>NUCLEOTIDE SEQUENCE [LARGE SCALE GENOMIC DNA]</scope>
    <source>
        <strain evidence="5 6">2789STDY5834863</strain>
    </source>
</reference>
<dbReference type="RefSeq" id="WP_025577568.1">
    <property type="nucleotide sequence ID" value="NZ_JBCPBZ010000001.1"/>
</dbReference>
<dbReference type="Gene3D" id="3.40.50.2300">
    <property type="match status" value="2"/>
</dbReference>
<evidence type="ECO:0000313" key="5">
    <source>
        <dbReference type="EMBL" id="CUN50691.1"/>
    </source>
</evidence>
<organism evidence="5 6">
    <name type="scientific">Blautia wexlerae</name>
    <dbReference type="NCBI Taxonomy" id="418240"/>
    <lineage>
        <taxon>Bacteria</taxon>
        <taxon>Bacillati</taxon>
        <taxon>Bacillota</taxon>
        <taxon>Clostridia</taxon>
        <taxon>Lachnospirales</taxon>
        <taxon>Lachnospiraceae</taxon>
        <taxon>Blautia</taxon>
    </lineage>
</organism>
<dbReference type="CDD" id="cd06267">
    <property type="entry name" value="PBP1_LacI_sugar_binding-like"/>
    <property type="match status" value="1"/>
</dbReference>
<keyword evidence="3" id="KW-0804">Transcription</keyword>
<evidence type="ECO:0000259" key="4">
    <source>
        <dbReference type="PROSITE" id="PS50932"/>
    </source>
</evidence>